<name>A0ABY7HD69_9BACT</name>
<evidence type="ECO:0000256" key="1">
    <source>
        <dbReference type="SAM" id="Phobius"/>
    </source>
</evidence>
<keyword evidence="1" id="KW-0472">Membrane</keyword>
<feature type="transmembrane region" description="Helical" evidence="1">
    <location>
        <begin position="338"/>
        <end position="360"/>
    </location>
</feature>
<keyword evidence="1" id="KW-0812">Transmembrane</keyword>
<gene>
    <name evidence="2" type="ORF">O0S08_13900</name>
</gene>
<feature type="transmembrane region" description="Helical" evidence="1">
    <location>
        <begin position="494"/>
        <end position="516"/>
    </location>
</feature>
<proteinExistence type="predicted"/>
<accession>A0ABY7HD69</accession>
<dbReference type="RefSeq" id="WP_269039599.1">
    <property type="nucleotide sequence ID" value="NZ_CP114040.1"/>
</dbReference>
<evidence type="ECO:0008006" key="4">
    <source>
        <dbReference type="Google" id="ProtNLM"/>
    </source>
</evidence>
<feature type="transmembrane region" description="Helical" evidence="1">
    <location>
        <begin position="445"/>
        <end position="465"/>
    </location>
</feature>
<keyword evidence="3" id="KW-1185">Reference proteome</keyword>
<evidence type="ECO:0000313" key="2">
    <source>
        <dbReference type="EMBL" id="WAS97236.1"/>
    </source>
</evidence>
<dbReference type="Proteomes" id="UP001164459">
    <property type="component" value="Chromosome"/>
</dbReference>
<keyword evidence="1" id="KW-1133">Transmembrane helix</keyword>
<organism evidence="2 3">
    <name type="scientific">Nannocystis punicea</name>
    <dbReference type="NCBI Taxonomy" id="2995304"/>
    <lineage>
        <taxon>Bacteria</taxon>
        <taxon>Pseudomonadati</taxon>
        <taxon>Myxococcota</taxon>
        <taxon>Polyangia</taxon>
        <taxon>Nannocystales</taxon>
        <taxon>Nannocystaceae</taxon>
        <taxon>Nannocystis</taxon>
    </lineage>
</organism>
<dbReference type="EMBL" id="CP114040">
    <property type="protein sequence ID" value="WAS97236.1"/>
    <property type="molecule type" value="Genomic_DNA"/>
</dbReference>
<evidence type="ECO:0000313" key="3">
    <source>
        <dbReference type="Proteomes" id="UP001164459"/>
    </source>
</evidence>
<sequence length="547" mass="57705">MRRIRSSVAIAADSWTAGVALALVCAGLPSPVRAAQPVSDAGPALPVAVAQVEVDVDRPPPELAAPPVAAVSHAQLLSASGRFAEAAQIYEAQWQTTADPRFLYHAAIARSRAGHHAIALRLLDECLRATSAMPESVRRHLEDARQREIEATVHVQVLLVEAGPNGPQAVPEGLAAAARISLRQLGPAGEPVPGNSFELSGRPLAGVHLDRGSWRVDVAAPDFMPATAVVEASQSWSLQLQRRKVVVDLRFAPERALRGAQLRLQAIDNPARTVIERPLAGPSATVSLTPGMWQLQVRARRHGADEYLTVRPGQPPIDVTLSRRKPVDDQQLKRDNKLLFGLFGGFAATYFTGIGLMLAGNSREKRAERRDAAVRDEAGVDPATSAEISPAQAAAIESAYPAAQLHRDLELAGKLHTAGGVIAGASLGSVATLVTLAVKAKRRALVIELGVGGMLAAGAGGWLGFAMGERERLLDDPNQRVAAARLERTDGSRIAAALLTGVGAGLVLFSGIALIHDAVDRRKRARAFASAPWAAPGLAGWSVAGRF</sequence>
<reference evidence="2" key="1">
    <citation type="submission" date="2022-11" db="EMBL/GenBank/DDBJ databases">
        <title>Minimal conservation of predation-associated metabolite biosynthetic gene clusters underscores biosynthetic potential of Myxococcota including descriptions for ten novel species: Archangium lansinium sp. nov., Myxococcus landrumus sp. nov., Nannocystis bai.</title>
        <authorList>
            <person name="Ahearne A."/>
            <person name="Stevens C."/>
            <person name="Dowd S."/>
        </authorList>
    </citation>
    <scope>NUCLEOTIDE SEQUENCE</scope>
    <source>
        <strain evidence="2">Fl3</strain>
    </source>
</reference>
<protein>
    <recommendedName>
        <fullName evidence="4">PEGA domain-containing protein</fullName>
    </recommendedName>
</protein>